<protein>
    <submittedName>
        <fullName evidence="3">CNDD3 protein</fullName>
    </submittedName>
</protein>
<evidence type="ECO:0000256" key="1">
    <source>
        <dbReference type="ARBA" id="ARBA00023067"/>
    </source>
</evidence>
<organism evidence="3 4">
    <name type="scientific">Thryothorus ludovicianus</name>
    <name type="common">Carolina wren</name>
    <name type="synonym">Sylvia ludoviciana</name>
    <dbReference type="NCBI Taxonomy" id="74200"/>
    <lineage>
        <taxon>Eukaryota</taxon>
        <taxon>Metazoa</taxon>
        <taxon>Chordata</taxon>
        <taxon>Craniata</taxon>
        <taxon>Vertebrata</taxon>
        <taxon>Euteleostomi</taxon>
        <taxon>Archelosauria</taxon>
        <taxon>Archosauria</taxon>
        <taxon>Dinosauria</taxon>
        <taxon>Saurischia</taxon>
        <taxon>Theropoda</taxon>
        <taxon>Coelurosauria</taxon>
        <taxon>Aves</taxon>
        <taxon>Neognathae</taxon>
        <taxon>Neoaves</taxon>
        <taxon>Telluraves</taxon>
        <taxon>Australaves</taxon>
        <taxon>Passeriformes</taxon>
        <taxon>Certhiidae</taxon>
        <taxon>Troglodytinae</taxon>
        <taxon>Thryothorus</taxon>
    </lineage>
</organism>
<dbReference type="Proteomes" id="UP000558509">
    <property type="component" value="Unassembled WGS sequence"/>
</dbReference>
<keyword evidence="1" id="KW-0226">DNA condensation</keyword>
<dbReference type="GO" id="GO:0010032">
    <property type="term" value="P:meiotic chromosome condensation"/>
    <property type="evidence" value="ECO:0007669"/>
    <property type="project" value="TreeGrafter"/>
</dbReference>
<dbReference type="GO" id="GO:0042393">
    <property type="term" value="F:histone binding"/>
    <property type="evidence" value="ECO:0007669"/>
    <property type="project" value="TreeGrafter"/>
</dbReference>
<feature type="non-terminal residue" evidence="3">
    <location>
        <position position="459"/>
    </location>
</feature>
<comment type="caution">
    <text evidence="3">The sequence shown here is derived from an EMBL/GenBank/DDBJ whole genome shotgun (WGS) entry which is preliminary data.</text>
</comment>
<proteinExistence type="predicted"/>
<gene>
    <name evidence="3" type="primary">Ncapd3</name>
    <name evidence="3" type="ORF">THRLUD_R10990</name>
</gene>
<dbReference type="SUPFAM" id="SSF48371">
    <property type="entry name" value="ARM repeat"/>
    <property type="match status" value="1"/>
</dbReference>
<evidence type="ECO:0000313" key="4">
    <source>
        <dbReference type="Proteomes" id="UP000558509"/>
    </source>
</evidence>
<dbReference type="GO" id="GO:0007076">
    <property type="term" value="P:mitotic chromosome condensation"/>
    <property type="evidence" value="ECO:0007669"/>
    <property type="project" value="InterPro"/>
</dbReference>
<dbReference type="PANTHER" id="PTHR14222">
    <property type="entry name" value="CONDENSIN"/>
    <property type="match status" value="1"/>
</dbReference>
<feature type="non-terminal residue" evidence="3">
    <location>
        <position position="1"/>
    </location>
</feature>
<dbReference type="GO" id="GO:0000779">
    <property type="term" value="C:condensed chromosome, centromeric region"/>
    <property type="evidence" value="ECO:0007669"/>
    <property type="project" value="TreeGrafter"/>
</dbReference>
<name>A0A7K7YUE3_THRLU</name>
<evidence type="ECO:0000313" key="3">
    <source>
        <dbReference type="EMBL" id="NXA81650.1"/>
    </source>
</evidence>
<dbReference type="EMBL" id="VZTB01013947">
    <property type="protein sequence ID" value="NXA81650.1"/>
    <property type="molecule type" value="Genomic_DNA"/>
</dbReference>
<dbReference type="AlphaFoldDB" id="A0A7K7YUE3"/>
<feature type="region of interest" description="Disordered" evidence="2">
    <location>
        <begin position="135"/>
        <end position="159"/>
    </location>
</feature>
<dbReference type="PANTHER" id="PTHR14222:SF1">
    <property type="entry name" value="CONDENSIN-2 COMPLEX SUBUNIT D3"/>
    <property type="match status" value="1"/>
</dbReference>
<sequence>WVDTVWDLDFTETEPLDARIAEEITADGLGSFTCLYRALAPFAAGQDSRENIWTLLAESSLSHQALVAVLHHFVHEGHHKRATTQQRVFGLHSAGLYLLLLEIPGSIVNQVFHQVMFDKCLLILTKCWPQELRKRKKAHTQSSQPSARRNRKKGKPCRNETSSVQCLCKNEEEDGEGVYFSTEDLLQVRNAIFLLLQNFLRLLLSFSLKEKPECILNCLQVFVDMISFEPVPHEFEFSAAMDVNKAKYIPELACYGLRSLCSPLHGMEDEILRCMFQMLLSVILMVQSSEGSRPGAISITSAMTSARNLAVKFISSLVDELKEAVYPVLRILLQHICAKVPDKADYRTSAAQALVTLLDKLPCAEFTDFIAWLYKYSLNQKVSYRVFALDAALALLELPERSPDSSLSQDRQRFLKHKFLVQVMVLGHCSDISPVVRGKALSSFAQCLEMKAASILESI</sequence>
<dbReference type="GO" id="GO:0000796">
    <property type="term" value="C:condensin complex"/>
    <property type="evidence" value="ECO:0007669"/>
    <property type="project" value="TreeGrafter"/>
</dbReference>
<evidence type="ECO:0000256" key="2">
    <source>
        <dbReference type="SAM" id="MobiDB-lite"/>
    </source>
</evidence>
<reference evidence="3 4" key="1">
    <citation type="submission" date="2019-09" db="EMBL/GenBank/DDBJ databases">
        <title>Bird 10,000 Genomes (B10K) Project - Family phase.</title>
        <authorList>
            <person name="Zhang G."/>
        </authorList>
    </citation>
    <scope>NUCLEOTIDE SEQUENCE [LARGE SCALE GENOMIC DNA]</scope>
    <source>
        <strain evidence="3">B10K-DU-001-68</strain>
        <tissue evidence="3">Muscle</tissue>
    </source>
</reference>
<dbReference type="InterPro" id="IPR011989">
    <property type="entry name" value="ARM-like"/>
</dbReference>
<keyword evidence="4" id="KW-1185">Reference proteome</keyword>
<dbReference type="Gene3D" id="1.25.10.10">
    <property type="entry name" value="Leucine-rich Repeat Variant"/>
    <property type="match status" value="1"/>
</dbReference>
<accession>A0A7K7YUE3</accession>
<dbReference type="InterPro" id="IPR016024">
    <property type="entry name" value="ARM-type_fold"/>
</dbReference>
<dbReference type="InterPro" id="IPR026971">
    <property type="entry name" value="CND1/NCAPD3"/>
</dbReference>